<dbReference type="PANTHER" id="PTHR33988">
    <property type="entry name" value="ENDORIBONUCLEASE MAZF-RELATED"/>
    <property type="match status" value="1"/>
</dbReference>
<dbReference type="InterPro" id="IPR011067">
    <property type="entry name" value="Plasmid_toxin/cell-grow_inhib"/>
</dbReference>
<evidence type="ECO:0000256" key="2">
    <source>
        <dbReference type="ARBA" id="ARBA00022649"/>
    </source>
</evidence>
<evidence type="ECO:0000313" key="3">
    <source>
        <dbReference type="EMBL" id="GGI04959.1"/>
    </source>
</evidence>
<evidence type="ECO:0000313" key="4">
    <source>
        <dbReference type="Proteomes" id="UP000650511"/>
    </source>
</evidence>
<dbReference type="GO" id="GO:0016075">
    <property type="term" value="P:rRNA catabolic process"/>
    <property type="evidence" value="ECO:0007669"/>
    <property type="project" value="TreeGrafter"/>
</dbReference>
<reference evidence="3" key="1">
    <citation type="journal article" date="2014" name="Int. J. Syst. Evol. Microbiol.">
        <title>Complete genome sequence of Corynebacterium casei LMG S-19264T (=DSM 44701T), isolated from a smear-ripened cheese.</title>
        <authorList>
            <consortium name="US DOE Joint Genome Institute (JGI-PGF)"/>
            <person name="Walter F."/>
            <person name="Albersmeier A."/>
            <person name="Kalinowski J."/>
            <person name="Ruckert C."/>
        </authorList>
    </citation>
    <scope>NUCLEOTIDE SEQUENCE</scope>
    <source>
        <strain evidence="3">CGMCC 1.14988</strain>
    </source>
</reference>
<keyword evidence="2" id="KW-1277">Toxin-antitoxin system</keyword>
<comment type="similarity">
    <text evidence="1">Belongs to the PemK/MazF family.</text>
</comment>
<dbReference type="SUPFAM" id="SSF50118">
    <property type="entry name" value="Cell growth inhibitor/plasmid maintenance toxic component"/>
    <property type="match status" value="1"/>
</dbReference>
<dbReference type="RefSeq" id="WP_130649558.1">
    <property type="nucleotide sequence ID" value="NZ_BMHA01000004.1"/>
</dbReference>
<dbReference type="OrthoDB" id="4225032at2"/>
<dbReference type="Gene3D" id="2.30.30.110">
    <property type="match status" value="1"/>
</dbReference>
<dbReference type="GO" id="GO:0004521">
    <property type="term" value="F:RNA endonuclease activity"/>
    <property type="evidence" value="ECO:0007669"/>
    <property type="project" value="TreeGrafter"/>
</dbReference>
<gene>
    <name evidence="3" type="ORF">GCM10011354_11690</name>
</gene>
<dbReference type="PANTHER" id="PTHR33988:SF2">
    <property type="entry name" value="ENDORIBONUCLEASE MAZF"/>
    <property type="match status" value="1"/>
</dbReference>
<organism evidence="3 4">
    <name type="scientific">Egicoccus halophilus</name>
    <dbReference type="NCBI Taxonomy" id="1670830"/>
    <lineage>
        <taxon>Bacteria</taxon>
        <taxon>Bacillati</taxon>
        <taxon>Actinomycetota</taxon>
        <taxon>Nitriliruptoria</taxon>
        <taxon>Egicoccales</taxon>
        <taxon>Egicoccaceae</taxon>
        <taxon>Egicoccus</taxon>
    </lineage>
</organism>
<accession>A0A8J3ADR7</accession>
<dbReference type="InterPro" id="IPR003477">
    <property type="entry name" value="PemK-like"/>
</dbReference>
<evidence type="ECO:0000256" key="1">
    <source>
        <dbReference type="ARBA" id="ARBA00007521"/>
    </source>
</evidence>
<proteinExistence type="inferred from homology"/>
<reference evidence="3" key="2">
    <citation type="submission" date="2020-09" db="EMBL/GenBank/DDBJ databases">
        <authorList>
            <person name="Sun Q."/>
            <person name="Zhou Y."/>
        </authorList>
    </citation>
    <scope>NUCLEOTIDE SEQUENCE</scope>
    <source>
        <strain evidence="3">CGMCC 1.14988</strain>
    </source>
</reference>
<dbReference type="AlphaFoldDB" id="A0A8J3ADR7"/>
<dbReference type="EMBL" id="BMHA01000004">
    <property type="protein sequence ID" value="GGI04959.1"/>
    <property type="molecule type" value="Genomic_DNA"/>
</dbReference>
<sequence length="105" mass="11627">MRRGDVFRLRLGRRQGHEQSGVRYGVIVQSDALMRLSTVLIAPTSTAARGASFRPEIEIDGTITRVLVEQMGAIDVSRLGDQRGHLSPEEQWGVDLALETVLDLQ</sequence>
<comment type="caution">
    <text evidence="3">The sequence shown here is derived from an EMBL/GenBank/DDBJ whole genome shotgun (WGS) entry which is preliminary data.</text>
</comment>
<dbReference type="GO" id="GO:0003677">
    <property type="term" value="F:DNA binding"/>
    <property type="evidence" value="ECO:0007669"/>
    <property type="project" value="InterPro"/>
</dbReference>
<dbReference type="Pfam" id="PF02452">
    <property type="entry name" value="PemK_toxin"/>
    <property type="match status" value="1"/>
</dbReference>
<name>A0A8J3ADR7_9ACTN</name>
<protein>
    <submittedName>
        <fullName evidence="3">Putative toxin</fullName>
    </submittedName>
</protein>
<keyword evidence="4" id="KW-1185">Reference proteome</keyword>
<dbReference type="Proteomes" id="UP000650511">
    <property type="component" value="Unassembled WGS sequence"/>
</dbReference>
<dbReference type="GO" id="GO:0006402">
    <property type="term" value="P:mRNA catabolic process"/>
    <property type="evidence" value="ECO:0007669"/>
    <property type="project" value="TreeGrafter"/>
</dbReference>